<protein>
    <submittedName>
        <fullName evidence="3">GTP-binding protein</fullName>
    </submittedName>
</protein>
<evidence type="ECO:0000259" key="2">
    <source>
        <dbReference type="SMART" id="SM00833"/>
    </source>
</evidence>
<dbReference type="PANTHER" id="PTHR43603">
    <property type="entry name" value="COBW DOMAIN-CONTAINING PROTEIN DDB_G0274527"/>
    <property type="match status" value="1"/>
</dbReference>
<name>A0ABU7LDY6_9NOCA</name>
<comment type="caution">
    <text evidence="3">The sequence shown here is derived from an EMBL/GenBank/DDBJ whole genome shotgun (WGS) entry which is preliminary data.</text>
</comment>
<keyword evidence="4" id="KW-1185">Reference proteome</keyword>
<dbReference type="InterPro" id="IPR003495">
    <property type="entry name" value="CobW/HypB/UreG_nucleotide-bd"/>
</dbReference>
<sequence>MDTRTPLILVAGRGGVDARDAGAAQVAHGFLRTGTIVVHHDLSHVGDGIVHRTVTTSDDRRHEALELAHACVSCTLREDLLPLLRRMHRRSDVDRIVLHLDPQLEPEALSWAIEHVVVADVVGQIDGPASRDVRIDGVVTCVDAATWMTDATGDEDIATTPDDERTVAQVVVGQVEFADALVVRPGADGWAQARLHAVLARLAPDAPIAWSTNPDVEALLQRIPSGARRGEVSDAHSPLLRGQPPLDDDCGIRLLEFGAQRPFHPQRLHEAIDVLLDGVVRTRGRAWVATQPDNALIIESAGCGLRVAHGGPWLASMSPEQQQRIPDARRAMAALRWSDAYGDRDSSLVVLVHDADPDTVLGALRDALLTDDEFAHPELWPTWDDPFGHYHQDPCTDLPTDGARVEQAAERTESSSEKRGHA</sequence>
<dbReference type="Pfam" id="PF02492">
    <property type="entry name" value="cobW"/>
    <property type="match status" value="1"/>
</dbReference>
<dbReference type="PANTHER" id="PTHR43603:SF1">
    <property type="entry name" value="ZINC-REGULATED GTPASE METALLOPROTEIN ACTIVATOR 1"/>
    <property type="match status" value="1"/>
</dbReference>
<organism evidence="3 4">
    <name type="scientific">Rhodococcus artemisiae</name>
    <dbReference type="NCBI Taxonomy" id="714159"/>
    <lineage>
        <taxon>Bacteria</taxon>
        <taxon>Bacillati</taxon>
        <taxon>Actinomycetota</taxon>
        <taxon>Actinomycetes</taxon>
        <taxon>Mycobacteriales</taxon>
        <taxon>Nocardiaceae</taxon>
        <taxon>Rhodococcus</taxon>
    </lineage>
</organism>
<dbReference type="SUPFAM" id="SSF90002">
    <property type="entry name" value="Hypothetical protein YjiA, C-terminal domain"/>
    <property type="match status" value="1"/>
</dbReference>
<reference evidence="3 4" key="1">
    <citation type="submission" date="2023-07" db="EMBL/GenBank/DDBJ databases">
        <authorList>
            <person name="Girao M."/>
            <person name="Carvalho M.F."/>
        </authorList>
    </citation>
    <scope>NUCLEOTIDE SEQUENCE [LARGE SCALE GENOMIC DNA]</scope>
    <source>
        <strain evidence="3 4">YIM65754</strain>
    </source>
</reference>
<accession>A0ABU7LDY6</accession>
<dbReference type="SMART" id="SM00833">
    <property type="entry name" value="CobW_C"/>
    <property type="match status" value="1"/>
</dbReference>
<dbReference type="EMBL" id="JAUTXY010000009">
    <property type="protein sequence ID" value="MEE2059769.1"/>
    <property type="molecule type" value="Genomic_DNA"/>
</dbReference>
<evidence type="ECO:0000313" key="3">
    <source>
        <dbReference type="EMBL" id="MEE2059769.1"/>
    </source>
</evidence>
<feature type="compositionally biased region" description="Basic and acidic residues" evidence="1">
    <location>
        <begin position="403"/>
        <end position="422"/>
    </location>
</feature>
<feature type="domain" description="CobW C-terminal" evidence="2">
    <location>
        <begin position="252"/>
        <end position="368"/>
    </location>
</feature>
<dbReference type="InterPro" id="IPR011629">
    <property type="entry name" value="CobW-like_C"/>
</dbReference>
<proteinExistence type="predicted"/>
<feature type="region of interest" description="Disordered" evidence="1">
    <location>
        <begin position="391"/>
        <end position="422"/>
    </location>
</feature>
<dbReference type="RefSeq" id="WP_330134979.1">
    <property type="nucleotide sequence ID" value="NZ_JAUTXY010000009.1"/>
</dbReference>
<gene>
    <name evidence="3" type="ORF">Q7514_19810</name>
</gene>
<dbReference type="InterPro" id="IPR051927">
    <property type="entry name" value="Zn_Chap_cDPG_Synth"/>
</dbReference>
<evidence type="ECO:0000313" key="4">
    <source>
        <dbReference type="Proteomes" id="UP001336020"/>
    </source>
</evidence>
<dbReference type="Gene3D" id="3.40.50.300">
    <property type="entry name" value="P-loop containing nucleotide triphosphate hydrolases"/>
    <property type="match status" value="1"/>
</dbReference>
<dbReference type="InterPro" id="IPR027417">
    <property type="entry name" value="P-loop_NTPase"/>
</dbReference>
<dbReference type="Proteomes" id="UP001336020">
    <property type="component" value="Unassembled WGS sequence"/>
</dbReference>
<dbReference type="Pfam" id="PF07683">
    <property type="entry name" value="CobW_C"/>
    <property type="match status" value="1"/>
</dbReference>
<dbReference type="NCBIfam" id="NF047431">
    <property type="entry name" value="hiber_recruit"/>
    <property type="match status" value="1"/>
</dbReference>
<evidence type="ECO:0000256" key="1">
    <source>
        <dbReference type="SAM" id="MobiDB-lite"/>
    </source>
</evidence>